<evidence type="ECO:0000256" key="1">
    <source>
        <dbReference type="SAM" id="Phobius"/>
    </source>
</evidence>
<feature type="transmembrane region" description="Helical" evidence="1">
    <location>
        <begin position="39"/>
        <end position="60"/>
    </location>
</feature>
<feature type="transmembrane region" description="Helical" evidence="1">
    <location>
        <begin position="72"/>
        <end position="93"/>
    </location>
</feature>
<evidence type="ECO:0000313" key="2">
    <source>
        <dbReference type="EMBL" id="MBB5204883.1"/>
    </source>
</evidence>
<reference evidence="2 3" key="1">
    <citation type="submission" date="2020-08" db="EMBL/GenBank/DDBJ databases">
        <title>Genomic Encyclopedia of Type Strains, Phase IV (KMG-IV): sequencing the most valuable type-strain genomes for metagenomic binning, comparative biology and taxonomic classification.</title>
        <authorList>
            <person name="Goeker M."/>
        </authorList>
    </citation>
    <scope>NUCLEOTIDE SEQUENCE [LARGE SCALE GENOMIC DNA]</scope>
    <source>
        <strain evidence="2 3">DSM 23958</strain>
    </source>
</reference>
<name>A0A840S5A5_9BURK</name>
<sequence length="471" mass="51206">MRRWLGFLLPLAVLAAQVGLDLWATDWWLQGAAQPQAAQHYLLGSLGLLTLTLLGLVWSLRRGAATSPVRLAMGPWLLVLGLLLAQAAVGTFAQLGSLLELAQWRTGAADLSLEPQGRSLVLRGRLGPGDAARVRQALAGRNAPVWLDLDLRGAASPEALSLAQSVRELGLSTRVRGHCDEACALIFLAGRSRQVLGTGQLGLQRSAGLSVNPLWRARLREQQQRLYRAAGLPENQLTKMMLTPAPGLWHPDRTELAELQTRPEHPLDTELPPRPGTLREEYEQAFTSHPVWLALETRLPGLQAQAAARAQAAHARGDQAAWLAAQTQALQGGLNPLLRNASHSLRTQYLDWLGEVLLSLEQDSECRALLAGDAGLRRRLKSDWVQREVQWLVDASQEQADAADTRPLNALELEVLTRALGPAATQTLPGLWTMGSRAPGLSCAGARALLDQVTALAPPQRRLAVRRIFIS</sequence>
<gene>
    <name evidence="2" type="ORF">HNQ51_002202</name>
</gene>
<accession>A0A840S5A5</accession>
<keyword evidence="1" id="KW-1133">Transmembrane helix</keyword>
<dbReference type="EMBL" id="JACHHO010000003">
    <property type="protein sequence ID" value="MBB5204883.1"/>
    <property type="molecule type" value="Genomic_DNA"/>
</dbReference>
<dbReference type="RefSeq" id="WP_138855081.1">
    <property type="nucleotide sequence ID" value="NZ_CP040709.1"/>
</dbReference>
<keyword evidence="1" id="KW-0812">Transmembrane</keyword>
<dbReference type="Proteomes" id="UP000554837">
    <property type="component" value="Unassembled WGS sequence"/>
</dbReference>
<evidence type="ECO:0000313" key="3">
    <source>
        <dbReference type="Proteomes" id="UP000554837"/>
    </source>
</evidence>
<keyword evidence="1" id="KW-0472">Membrane</keyword>
<dbReference type="AlphaFoldDB" id="A0A840S5A5"/>
<dbReference type="OrthoDB" id="5935280at2"/>
<protein>
    <submittedName>
        <fullName evidence="2">Uncharacterized protein</fullName>
    </submittedName>
</protein>
<organism evidence="2 3">
    <name type="scientific">Inhella inkyongensis</name>
    <dbReference type="NCBI Taxonomy" id="392593"/>
    <lineage>
        <taxon>Bacteria</taxon>
        <taxon>Pseudomonadati</taxon>
        <taxon>Pseudomonadota</taxon>
        <taxon>Betaproteobacteria</taxon>
        <taxon>Burkholderiales</taxon>
        <taxon>Sphaerotilaceae</taxon>
        <taxon>Inhella</taxon>
    </lineage>
</organism>
<proteinExistence type="predicted"/>
<comment type="caution">
    <text evidence="2">The sequence shown here is derived from an EMBL/GenBank/DDBJ whole genome shotgun (WGS) entry which is preliminary data.</text>
</comment>
<keyword evidence="3" id="KW-1185">Reference proteome</keyword>